<dbReference type="OrthoDB" id="514320at2"/>
<dbReference type="InterPro" id="IPR006619">
    <property type="entry name" value="PGRP_domain_met/bac"/>
</dbReference>
<dbReference type="InterPro" id="IPR006311">
    <property type="entry name" value="TAT_signal"/>
</dbReference>
<comment type="caution">
    <text evidence="5">The sequence shown here is derived from an EMBL/GenBank/DDBJ whole genome shotgun (WGS) entry which is preliminary data.</text>
</comment>
<feature type="region of interest" description="Disordered" evidence="2">
    <location>
        <begin position="183"/>
        <end position="212"/>
    </location>
</feature>
<dbReference type="InterPro" id="IPR015510">
    <property type="entry name" value="PGRP"/>
</dbReference>
<proteinExistence type="inferred from homology"/>
<dbReference type="SMART" id="SM00701">
    <property type="entry name" value="PGRP"/>
    <property type="match status" value="1"/>
</dbReference>
<dbReference type="eggNOG" id="COG5479">
    <property type="taxonomic scope" value="Bacteria"/>
</dbReference>
<protein>
    <recommendedName>
        <fullName evidence="4">Peptidoglycan recognition protein family domain-containing protein</fullName>
    </recommendedName>
</protein>
<reference evidence="5 6" key="1">
    <citation type="submission" date="2012-02" db="EMBL/GenBank/DDBJ databases">
        <title>Whole genome shotgun sequence of Mobilicoccus pelagius NBRC 104925.</title>
        <authorList>
            <person name="Yoshida Y."/>
            <person name="Hosoyama A."/>
            <person name="Tsuchikane K."/>
            <person name="Katsumata H."/>
            <person name="Yamazaki S."/>
            <person name="Fujita N."/>
        </authorList>
    </citation>
    <scope>NUCLEOTIDE SEQUENCE [LARGE SCALE GENOMIC DNA]</scope>
    <source>
        <strain evidence="5 6">NBRC 104925</strain>
    </source>
</reference>
<evidence type="ECO:0000256" key="1">
    <source>
        <dbReference type="ARBA" id="ARBA00007553"/>
    </source>
</evidence>
<evidence type="ECO:0000259" key="4">
    <source>
        <dbReference type="SMART" id="SM00701"/>
    </source>
</evidence>
<dbReference type="AlphaFoldDB" id="H5UN11"/>
<dbReference type="Pfam" id="PF01510">
    <property type="entry name" value="Amidase_2"/>
    <property type="match status" value="1"/>
</dbReference>
<dbReference type="PANTHER" id="PTHR11022:SF41">
    <property type="entry name" value="PEPTIDOGLYCAN-RECOGNITION PROTEIN LC-RELATED"/>
    <property type="match status" value="1"/>
</dbReference>
<dbReference type="GO" id="GO:0009253">
    <property type="term" value="P:peptidoglycan catabolic process"/>
    <property type="evidence" value="ECO:0007669"/>
    <property type="project" value="InterPro"/>
</dbReference>
<comment type="similarity">
    <text evidence="1">Belongs to the N-acetylmuramoyl-L-alanine amidase 2 family.</text>
</comment>
<sequence length="372" mass="37527">MTAPTRRHVLAWGALGAATLAGLSSAGSARAADARHPIRPREAWAAGLPHPGPLPVEDDVKFLLVHHTETPNGDSPEGVVRRLRSIHAFHTGEKGWKDVAYNFFVDAYGRIWEGRAGSLEEPVRGDATGGSQGHAILCCFVGDHTRVPPTEAAQAAMGSLLGRLAVQYGVDLAAPSVTFVSRGSNRWPAGSTVQTAPLSGHRDVSRTECPGDAANTLVHGSLLTRAQDAARLVRRGSSEPSSRTSDATAPSPVATTAATAATAATATTAPAVATAAPSGTGTSSVSPSSAPSATVTTPAAPSGSPPALAPTPSPSAVSSGAIVEDGTTRGMWAAAGGVAAATATALAIRGRARTSPGPESGDESTDRATVER</sequence>
<feature type="compositionally biased region" description="Pro residues" evidence="2">
    <location>
        <begin position="303"/>
        <end position="313"/>
    </location>
</feature>
<dbReference type="InterPro" id="IPR036505">
    <property type="entry name" value="Amidase/PGRP_sf"/>
</dbReference>
<feature type="region of interest" description="Disordered" evidence="2">
    <location>
        <begin position="349"/>
        <end position="372"/>
    </location>
</feature>
<evidence type="ECO:0000256" key="2">
    <source>
        <dbReference type="SAM" id="MobiDB-lite"/>
    </source>
</evidence>
<feature type="region of interest" description="Disordered" evidence="2">
    <location>
        <begin position="274"/>
        <end position="321"/>
    </location>
</feature>
<dbReference type="GO" id="GO:0008745">
    <property type="term" value="F:N-acetylmuramoyl-L-alanine amidase activity"/>
    <property type="evidence" value="ECO:0007669"/>
    <property type="project" value="InterPro"/>
</dbReference>
<feature type="signal peptide" evidence="3">
    <location>
        <begin position="1"/>
        <end position="31"/>
    </location>
</feature>
<evidence type="ECO:0000313" key="6">
    <source>
        <dbReference type="Proteomes" id="UP000004367"/>
    </source>
</evidence>
<dbReference type="PROSITE" id="PS51318">
    <property type="entry name" value="TAT"/>
    <property type="match status" value="1"/>
</dbReference>
<dbReference type="Proteomes" id="UP000004367">
    <property type="component" value="Unassembled WGS sequence"/>
</dbReference>
<accession>H5UN11</accession>
<dbReference type="CDD" id="cd06583">
    <property type="entry name" value="PGRP"/>
    <property type="match status" value="1"/>
</dbReference>
<dbReference type="Gene3D" id="3.40.80.10">
    <property type="entry name" value="Peptidoglycan recognition protein-like"/>
    <property type="match status" value="1"/>
</dbReference>
<feature type="chain" id="PRO_5003600086" description="Peptidoglycan recognition protein family domain-containing protein" evidence="3">
    <location>
        <begin position="32"/>
        <end position="372"/>
    </location>
</feature>
<organism evidence="5 6">
    <name type="scientific">Mobilicoccus pelagius NBRC 104925</name>
    <dbReference type="NCBI Taxonomy" id="1089455"/>
    <lineage>
        <taxon>Bacteria</taxon>
        <taxon>Bacillati</taxon>
        <taxon>Actinomycetota</taxon>
        <taxon>Actinomycetes</taxon>
        <taxon>Micrococcales</taxon>
        <taxon>Dermatophilaceae</taxon>
        <taxon>Mobilicoccus</taxon>
    </lineage>
</organism>
<evidence type="ECO:0000313" key="5">
    <source>
        <dbReference type="EMBL" id="GAB47119.1"/>
    </source>
</evidence>
<feature type="domain" description="Peptidoglycan recognition protein family" evidence="4">
    <location>
        <begin position="36"/>
        <end position="185"/>
    </location>
</feature>
<keyword evidence="3" id="KW-0732">Signal</keyword>
<gene>
    <name evidence="5" type="ORF">MOPEL_003_01450</name>
</gene>
<dbReference type="STRING" id="1089455.MOPEL_003_01450"/>
<feature type="compositionally biased region" description="Low complexity" evidence="2">
    <location>
        <begin position="274"/>
        <end position="302"/>
    </location>
</feature>
<dbReference type="EMBL" id="BAFE01000003">
    <property type="protein sequence ID" value="GAB47119.1"/>
    <property type="molecule type" value="Genomic_DNA"/>
</dbReference>
<dbReference type="SUPFAM" id="SSF55846">
    <property type="entry name" value="N-acetylmuramoyl-L-alanine amidase-like"/>
    <property type="match status" value="1"/>
</dbReference>
<name>H5UN11_9MICO</name>
<dbReference type="PANTHER" id="PTHR11022">
    <property type="entry name" value="PEPTIDOGLYCAN RECOGNITION PROTEIN"/>
    <property type="match status" value="1"/>
</dbReference>
<evidence type="ECO:0000256" key="3">
    <source>
        <dbReference type="SAM" id="SignalP"/>
    </source>
</evidence>
<dbReference type="GO" id="GO:0008270">
    <property type="term" value="F:zinc ion binding"/>
    <property type="evidence" value="ECO:0007669"/>
    <property type="project" value="InterPro"/>
</dbReference>
<dbReference type="InterPro" id="IPR002502">
    <property type="entry name" value="Amidase_domain"/>
</dbReference>
<feature type="region of interest" description="Disordered" evidence="2">
    <location>
        <begin position="231"/>
        <end position="258"/>
    </location>
</feature>
<keyword evidence="6" id="KW-1185">Reference proteome</keyword>
<dbReference type="RefSeq" id="WP_009481017.1">
    <property type="nucleotide sequence ID" value="NZ_BAFE01000003.1"/>
</dbReference>
<feature type="compositionally biased region" description="Low complexity" evidence="2">
    <location>
        <begin position="247"/>
        <end position="258"/>
    </location>
</feature>